<dbReference type="AlphaFoldDB" id="A0A5N6RC84"/>
<evidence type="ECO:0000313" key="1">
    <source>
        <dbReference type="EMBL" id="KAE8076613.1"/>
    </source>
</evidence>
<proteinExistence type="predicted"/>
<gene>
    <name evidence="1" type="ORF">FH972_015250</name>
</gene>
<protein>
    <submittedName>
        <fullName evidence="1">Uncharacterized protein</fullName>
    </submittedName>
</protein>
<dbReference type="EMBL" id="CM017326">
    <property type="protein sequence ID" value="KAE8076613.1"/>
    <property type="molecule type" value="Genomic_DNA"/>
</dbReference>
<reference evidence="1 2" key="1">
    <citation type="submission" date="2019-06" db="EMBL/GenBank/DDBJ databases">
        <title>A chromosomal-level reference genome of Carpinus fangiana (Coryloideae, Betulaceae).</title>
        <authorList>
            <person name="Yang X."/>
            <person name="Wang Z."/>
            <person name="Zhang L."/>
            <person name="Hao G."/>
            <person name="Liu J."/>
            <person name="Yang Y."/>
        </authorList>
    </citation>
    <scope>NUCLEOTIDE SEQUENCE [LARGE SCALE GENOMIC DNA]</scope>
    <source>
        <strain evidence="1">Cfa_2016G</strain>
        <tissue evidence="1">Leaf</tissue>
    </source>
</reference>
<organism evidence="1 2">
    <name type="scientific">Carpinus fangiana</name>
    <dbReference type="NCBI Taxonomy" id="176857"/>
    <lineage>
        <taxon>Eukaryota</taxon>
        <taxon>Viridiplantae</taxon>
        <taxon>Streptophyta</taxon>
        <taxon>Embryophyta</taxon>
        <taxon>Tracheophyta</taxon>
        <taxon>Spermatophyta</taxon>
        <taxon>Magnoliopsida</taxon>
        <taxon>eudicotyledons</taxon>
        <taxon>Gunneridae</taxon>
        <taxon>Pentapetalae</taxon>
        <taxon>rosids</taxon>
        <taxon>fabids</taxon>
        <taxon>Fagales</taxon>
        <taxon>Betulaceae</taxon>
        <taxon>Carpinus</taxon>
    </lineage>
</organism>
<accession>A0A5N6RC84</accession>
<dbReference type="Proteomes" id="UP000327013">
    <property type="component" value="Chromosome 6"/>
</dbReference>
<keyword evidence="2" id="KW-1185">Reference proteome</keyword>
<evidence type="ECO:0000313" key="2">
    <source>
        <dbReference type="Proteomes" id="UP000327013"/>
    </source>
</evidence>
<sequence length="56" mass="5858">MLGSLDLDDSPESEVKLVQKVEDGKVSGGRAVGRGDVGETVLLHVGTFGIGESTWE</sequence>
<name>A0A5N6RC84_9ROSI</name>